<sequence length="390" mass="41523">MKKLNKKLTAVAISCALALPVAVIPMRADACCGDGAAAAAGALQAGATVATAITTAASAITGLMFELVQLHIVPEIWSAGAKVKAAVEMNGARAKVLAEGKVAVDGDIKLNEAAAIALLNIKDPMLNGQRNCYDLNSSTTLGSAVGAVSPDSQSVQAKVNYFRNGAPDIRAEMAKRYQDDMHYMDSKDEGQRYYQAPVNASKTVLASADQPLDDAGLIAASRFAVNVVGEPPNTPSNVNEISKTAVGKQWLSANNTYAARASVSLATMENGALMRKVDPSLTPDSMGLVAPGVTALSPLQAMKLFVENRFVDQSWYLTLSQYNTNGLLRELNKMMAFKSWMDYQSYVQQERVEQNLATQVAILNEIAVSLNPNYAKNREMALRAIGSTSP</sequence>
<keyword evidence="3" id="KW-1185">Reference proteome</keyword>
<dbReference type="EMBL" id="JACOFX010000019">
    <property type="protein sequence ID" value="MBC3910790.1"/>
    <property type="molecule type" value="Genomic_DNA"/>
</dbReference>
<organism evidence="2 3">
    <name type="scientific">Undibacterium umbellatum</name>
    <dbReference type="NCBI Taxonomy" id="2762300"/>
    <lineage>
        <taxon>Bacteria</taxon>
        <taxon>Pseudomonadati</taxon>
        <taxon>Pseudomonadota</taxon>
        <taxon>Betaproteobacteria</taxon>
        <taxon>Burkholderiales</taxon>
        <taxon>Oxalobacteraceae</taxon>
        <taxon>Undibacterium</taxon>
    </lineage>
</organism>
<accession>A0ABR6ZGD2</accession>
<reference evidence="2 3" key="1">
    <citation type="submission" date="2020-08" db="EMBL/GenBank/DDBJ databases">
        <title>Novel species isolated from subtropical streams in China.</title>
        <authorList>
            <person name="Lu H."/>
        </authorList>
    </citation>
    <scope>NUCLEOTIDE SEQUENCE [LARGE SCALE GENOMIC DNA]</scope>
    <source>
        <strain evidence="2 3">NL8W</strain>
    </source>
</reference>
<gene>
    <name evidence="2" type="ORF">H8L47_24780</name>
</gene>
<proteinExistence type="predicted"/>
<evidence type="ECO:0000313" key="2">
    <source>
        <dbReference type="EMBL" id="MBC3910790.1"/>
    </source>
</evidence>
<comment type="caution">
    <text evidence="2">The sequence shown here is derived from an EMBL/GenBank/DDBJ whole genome shotgun (WGS) entry which is preliminary data.</text>
</comment>
<protein>
    <submittedName>
        <fullName evidence="2">Uncharacterized protein</fullName>
    </submittedName>
</protein>
<dbReference type="RefSeq" id="WP_186956364.1">
    <property type="nucleotide sequence ID" value="NZ_JACOFX010000019.1"/>
</dbReference>
<feature type="signal peptide" evidence="1">
    <location>
        <begin position="1"/>
        <end position="30"/>
    </location>
</feature>
<evidence type="ECO:0000256" key="1">
    <source>
        <dbReference type="SAM" id="SignalP"/>
    </source>
</evidence>
<name>A0ABR6ZGD2_9BURK</name>
<feature type="chain" id="PRO_5047365981" evidence="1">
    <location>
        <begin position="31"/>
        <end position="390"/>
    </location>
</feature>
<keyword evidence="1" id="KW-0732">Signal</keyword>
<dbReference type="Proteomes" id="UP000646911">
    <property type="component" value="Unassembled WGS sequence"/>
</dbReference>
<evidence type="ECO:0000313" key="3">
    <source>
        <dbReference type="Proteomes" id="UP000646911"/>
    </source>
</evidence>